<dbReference type="Pfam" id="PF05049">
    <property type="entry name" value="IIGP"/>
    <property type="match status" value="1"/>
</dbReference>
<dbReference type="OrthoDB" id="422720at2759"/>
<dbReference type="KEGG" id="bbel:109480202"/>
<evidence type="ECO:0000256" key="2">
    <source>
        <dbReference type="SAM" id="MobiDB-lite"/>
    </source>
</evidence>
<evidence type="ECO:0000256" key="1">
    <source>
        <dbReference type="ARBA" id="ARBA00005429"/>
    </source>
</evidence>
<accession>A0A6P4ZMA7</accession>
<protein>
    <submittedName>
        <fullName evidence="5">Uncharacterized protein LOC109480202</fullName>
    </submittedName>
</protein>
<proteinExistence type="inferred from homology"/>
<dbReference type="InterPro" id="IPR027417">
    <property type="entry name" value="P-loop_NTPase"/>
</dbReference>
<dbReference type="AlphaFoldDB" id="A0A6P4ZMA7"/>
<evidence type="ECO:0000313" key="5">
    <source>
        <dbReference type="RefSeq" id="XP_019637913.1"/>
    </source>
</evidence>
<dbReference type="Proteomes" id="UP000515135">
    <property type="component" value="Unplaced"/>
</dbReference>
<dbReference type="GeneID" id="109480202"/>
<feature type="domain" description="IRG-type G" evidence="3">
    <location>
        <begin position="73"/>
        <end position="282"/>
    </location>
</feature>
<evidence type="ECO:0000259" key="3">
    <source>
        <dbReference type="PROSITE" id="PS51716"/>
    </source>
</evidence>
<gene>
    <name evidence="5" type="primary">LOC109480202</name>
</gene>
<evidence type="ECO:0000313" key="4">
    <source>
        <dbReference type="Proteomes" id="UP000515135"/>
    </source>
</evidence>
<dbReference type="InterPro" id="IPR030385">
    <property type="entry name" value="G_IRG_dom"/>
</dbReference>
<dbReference type="GO" id="GO:0016020">
    <property type="term" value="C:membrane"/>
    <property type="evidence" value="ECO:0007669"/>
    <property type="project" value="InterPro"/>
</dbReference>
<dbReference type="RefSeq" id="XP_019637913.1">
    <property type="nucleotide sequence ID" value="XM_019782354.1"/>
</dbReference>
<dbReference type="Gene3D" id="3.40.50.300">
    <property type="entry name" value="P-loop containing nucleotide triphosphate hydrolases"/>
    <property type="match status" value="1"/>
</dbReference>
<dbReference type="PROSITE" id="PS51716">
    <property type="entry name" value="G_IRG"/>
    <property type="match status" value="1"/>
</dbReference>
<dbReference type="SUPFAM" id="SSF52540">
    <property type="entry name" value="P-loop containing nucleoside triphosphate hydrolases"/>
    <property type="match status" value="1"/>
</dbReference>
<keyword evidence="4" id="KW-1185">Reference proteome</keyword>
<comment type="similarity">
    <text evidence="1">Belongs to the TRAFAC class dynamin-like GTPase superfamily. IRG family.</text>
</comment>
<feature type="compositionally biased region" description="Polar residues" evidence="2">
    <location>
        <begin position="1"/>
        <end position="13"/>
    </location>
</feature>
<sequence length="669" mass="74338">MDKQRSTPNNNNPFKDRKESSEDACCQEVRLTIFEEHMSQAELDELKMCADGSATFEEMAPKLTSKLQDAKDASVTFGIVGDAGAGKSTFINSFRGLRPDAEGAAEVSAVRHTTNEVTRYPVPHNKNIVFLDFPGVLFRSTEHGVVEEFNTKSYLDLYGAHMEQCDLFLIFVTLRMSNNIIWIAKEARKMEKSVFFVRSKVDIDLANESRDHPWRFPKGTSHTTEEAQKFLGKLRQATAQELNRLGYGEVKETKVFVISGVLADVHAGTYDMSNLRITIYNTVSPDKQAVLITSLPDFAIDSVHHKAKNLRSREVIGAIVLNTAVSAAPLPGLGVAMDIGVLVGGYHRVKAALSLNDKSLRRLAELVEKDYNSLKTFVERRLVLGERIKNPSAPSYCGCHSIWTDNRRPRCHNPAHIGILGKECSSRTEFLNTIRGLRSNDPGAADGKAIKKPTEYASSNNLVPNNSHLSTDQSDMISNCQRNLKTLYGDIDASDIFIISTEYEAMTRDRGLMPALRHAIFKELQKADKTDRNMMYMRSDTLMLNDDDAGTILKSLSNSLRGIEMLGQNHSDDGTEGQNHSDDVTDLIKSKEYCLPKWDQTTIRIGIISDRGAATNTFISSLLGYREKVASRTAAGSTQTEYTSADTQRPQNLTVVRFPAVSFQTGDSP</sequence>
<dbReference type="PANTHER" id="PTHR14143:SF1">
    <property type="entry name" value="IRG-TYPE G DOMAIN-CONTAINING PROTEIN"/>
    <property type="match status" value="1"/>
</dbReference>
<dbReference type="GO" id="GO:0005525">
    <property type="term" value="F:GTP binding"/>
    <property type="evidence" value="ECO:0007669"/>
    <property type="project" value="InterPro"/>
</dbReference>
<dbReference type="PANTHER" id="PTHR14143">
    <property type="entry name" value="INTERFERON-INDUCIBLE GTPASE FAMILY MEMBER"/>
    <property type="match status" value="1"/>
</dbReference>
<name>A0A6P4ZMA7_BRABE</name>
<reference evidence="5" key="1">
    <citation type="submission" date="2025-08" db="UniProtKB">
        <authorList>
            <consortium name="RefSeq"/>
        </authorList>
    </citation>
    <scope>IDENTIFICATION</scope>
    <source>
        <tissue evidence="5">Gonad</tissue>
    </source>
</reference>
<organism evidence="4 5">
    <name type="scientific">Branchiostoma belcheri</name>
    <name type="common">Amphioxus</name>
    <dbReference type="NCBI Taxonomy" id="7741"/>
    <lineage>
        <taxon>Eukaryota</taxon>
        <taxon>Metazoa</taxon>
        <taxon>Chordata</taxon>
        <taxon>Cephalochordata</taxon>
        <taxon>Leptocardii</taxon>
        <taxon>Amphioxiformes</taxon>
        <taxon>Branchiostomatidae</taxon>
        <taxon>Branchiostoma</taxon>
    </lineage>
</organism>
<dbReference type="InterPro" id="IPR007743">
    <property type="entry name" value="Immunity-related_GTPase-like"/>
</dbReference>
<feature type="region of interest" description="Disordered" evidence="2">
    <location>
        <begin position="1"/>
        <end position="21"/>
    </location>
</feature>